<feature type="region of interest" description="Disordered" evidence="1">
    <location>
        <begin position="38"/>
        <end position="76"/>
    </location>
</feature>
<dbReference type="InterPro" id="IPR006598">
    <property type="entry name" value="CAP10"/>
</dbReference>
<dbReference type="SMART" id="SM00672">
    <property type="entry name" value="CAP10"/>
    <property type="match status" value="1"/>
</dbReference>
<proteinExistence type="predicted"/>
<feature type="domain" description="Glycosyl transferase CAP10" evidence="2">
    <location>
        <begin position="333"/>
        <end position="635"/>
    </location>
</feature>
<evidence type="ECO:0000256" key="1">
    <source>
        <dbReference type="SAM" id="MobiDB-lite"/>
    </source>
</evidence>
<feature type="compositionally biased region" description="Pro residues" evidence="1">
    <location>
        <begin position="64"/>
        <end position="75"/>
    </location>
</feature>
<accession>A0A164SFJ7</accession>
<name>A0A164SFJ7_9AGAM</name>
<keyword evidence="4" id="KW-1185">Reference proteome</keyword>
<dbReference type="InterPro" id="IPR051091">
    <property type="entry name" value="O-Glucosyltr/Glycosyltrsf_90"/>
</dbReference>
<dbReference type="Pfam" id="PF05686">
    <property type="entry name" value="Glyco_transf_90"/>
    <property type="match status" value="1"/>
</dbReference>
<protein>
    <recommendedName>
        <fullName evidence="2">Glycosyl transferase CAP10 domain-containing protein</fullName>
    </recommendedName>
</protein>
<evidence type="ECO:0000313" key="3">
    <source>
        <dbReference type="EMBL" id="KZS91430.1"/>
    </source>
</evidence>
<reference evidence="3 4" key="1">
    <citation type="journal article" date="2016" name="Mol. Biol. Evol.">
        <title>Comparative Genomics of Early-Diverging Mushroom-Forming Fungi Provides Insights into the Origins of Lignocellulose Decay Capabilities.</title>
        <authorList>
            <person name="Nagy L.G."/>
            <person name="Riley R."/>
            <person name="Tritt A."/>
            <person name="Adam C."/>
            <person name="Daum C."/>
            <person name="Floudas D."/>
            <person name="Sun H."/>
            <person name="Yadav J.S."/>
            <person name="Pangilinan J."/>
            <person name="Larsson K.H."/>
            <person name="Matsuura K."/>
            <person name="Barry K."/>
            <person name="Labutti K."/>
            <person name="Kuo R."/>
            <person name="Ohm R.A."/>
            <person name="Bhattacharya S.S."/>
            <person name="Shirouzu T."/>
            <person name="Yoshinaga Y."/>
            <person name="Martin F.M."/>
            <person name="Grigoriev I.V."/>
            <person name="Hibbett D.S."/>
        </authorList>
    </citation>
    <scope>NUCLEOTIDE SEQUENCE [LARGE SCALE GENOMIC DNA]</scope>
    <source>
        <strain evidence="3 4">HHB9708</strain>
    </source>
</reference>
<feature type="compositionally biased region" description="Basic and acidic residues" evidence="1">
    <location>
        <begin position="41"/>
        <end position="59"/>
    </location>
</feature>
<organism evidence="3 4">
    <name type="scientific">Sistotremastrum niveocremeum HHB9708</name>
    <dbReference type="NCBI Taxonomy" id="1314777"/>
    <lineage>
        <taxon>Eukaryota</taxon>
        <taxon>Fungi</taxon>
        <taxon>Dikarya</taxon>
        <taxon>Basidiomycota</taxon>
        <taxon>Agaricomycotina</taxon>
        <taxon>Agaricomycetes</taxon>
        <taxon>Sistotremastrales</taxon>
        <taxon>Sistotremastraceae</taxon>
        <taxon>Sertulicium</taxon>
        <taxon>Sertulicium niveocremeum</taxon>
    </lineage>
</organism>
<dbReference type="PANTHER" id="PTHR12203:SF118">
    <property type="entry name" value="BETA-1,2-XYLOSYLTRANSFERASE 1"/>
    <property type="match status" value="1"/>
</dbReference>
<dbReference type="AlphaFoldDB" id="A0A164SFJ7"/>
<dbReference type="OrthoDB" id="541052at2759"/>
<dbReference type="Proteomes" id="UP000076722">
    <property type="component" value="Unassembled WGS sequence"/>
</dbReference>
<evidence type="ECO:0000259" key="2">
    <source>
        <dbReference type="SMART" id="SM00672"/>
    </source>
</evidence>
<gene>
    <name evidence="3" type="ORF">SISNIDRAFT_443154</name>
</gene>
<evidence type="ECO:0000313" key="4">
    <source>
        <dbReference type="Proteomes" id="UP000076722"/>
    </source>
</evidence>
<sequence>MLALPRRTRFILFLLLSIFTLRLFFNSSFLHSFTLDSSFSSDDHRRKSDSNSEERREEQQVLQCPPPPLLPPSPPNLEAERARALARQKTLATESNQFLPNGLVELNPNAPHPILDLISHSQKQWTQKNARQSTTLSQAVSEYKRRYGRKPPRGFDKWWEYVDKNSILLPDEYDQINRDLEPFLGVDPVALNEESKNEEGKSGSYTLVSRKGKVEAVKLDMKEGEEWKPKTIVGFLREVEKDLPDFRAVFSIHDGSSLYPHHAHRKAAIEAARSGTYADFSKIDTKKYYRFSWEAVCPPSSPMGLHLSTLSPSDPYFPPPSPPPPSKSFIHSHLPALDPCTHPSHAHLSGFFFSRTEPPPNPPRLIPVFGSSKAVIHENILAVAPDQLYWNRVDDPVWREKEDGRVVWRGSNTGTIFKQDSQKWRGSQRVRLIGLGQKVRGRTDVLLSPSSPQIRAGDLIKENVSYAELTPPLMDVAFAGRAIQCDEATCGVLEAEYRYEKVRQGTGDANLYKYFIDVDGNGWSARFRRLMASNSLVLKSTVFPEWFTDRIQPWVHYVPVKVDYSDLYDILLFFRGDLGISRRKSGAREGYDHLAEKIASEGKKWIGEYWREEDMTAYMFRYVFYLLILYSSSFFFPSSFLRSLALASISSFISSLTSDFVRMIHPMSFLLLQPSSPHCSIIR</sequence>
<dbReference type="EMBL" id="KV419415">
    <property type="protein sequence ID" value="KZS91430.1"/>
    <property type="molecule type" value="Genomic_DNA"/>
</dbReference>
<dbReference type="PANTHER" id="PTHR12203">
    <property type="entry name" value="KDEL LYS-ASP-GLU-LEU CONTAINING - RELATED"/>
    <property type="match status" value="1"/>
</dbReference>